<evidence type="ECO:0000256" key="1">
    <source>
        <dbReference type="SAM" id="MobiDB-lite"/>
    </source>
</evidence>
<feature type="domain" description="DUF6590" evidence="2">
    <location>
        <begin position="134"/>
        <end position="231"/>
    </location>
</feature>
<keyword evidence="4" id="KW-1185">Reference proteome</keyword>
<dbReference type="EMBL" id="CAJPDS010000005">
    <property type="protein sequence ID" value="CAF9907462.1"/>
    <property type="molecule type" value="Genomic_DNA"/>
</dbReference>
<gene>
    <name evidence="3" type="ORF">HETSPECPRED_007134</name>
</gene>
<feature type="region of interest" description="Disordered" evidence="1">
    <location>
        <begin position="31"/>
        <end position="71"/>
    </location>
</feature>
<reference evidence="3" key="1">
    <citation type="submission" date="2021-03" db="EMBL/GenBank/DDBJ databases">
        <authorList>
            <person name="Tagirdzhanova G."/>
        </authorList>
    </citation>
    <scope>NUCLEOTIDE SEQUENCE</scope>
</reference>
<dbReference type="AlphaFoldDB" id="A0A8H3HYB0"/>
<feature type="compositionally biased region" description="Polar residues" evidence="1">
    <location>
        <begin position="107"/>
        <end position="122"/>
    </location>
</feature>
<evidence type="ECO:0000259" key="2">
    <source>
        <dbReference type="Pfam" id="PF20233"/>
    </source>
</evidence>
<name>A0A8H3HYB0_9LECA</name>
<sequence length="297" mass="33172">MASRHREIVNSTTAVLGNASARGPDFYAAKGTASGARNPSVALSGYSNRPTYASRLGPQNDSHPQPSSRSNLLSTAAANRASLYTARGTNAYIDRYVPNYGPPDRGNLQTTNRSERSYTSNARGGKVGQILSKSMYKPGLIIRAALHEQDYQAASNYSCVTVQRKENTTDSKFGPIFTKYRKMIVVACYTQHYTAVPLFTHNGRGLVGKNPDEYVSVRDYRSKDDFRPLSQHGTLLTEFLNDDIYLFDPKSTAHFTYPLSRRYDLSCVYEGYLETRSTRLLVNLFDEYAPKADKIPR</sequence>
<proteinExistence type="predicted"/>
<feature type="compositionally biased region" description="Polar residues" evidence="1">
    <location>
        <begin position="45"/>
        <end position="71"/>
    </location>
</feature>
<dbReference type="OrthoDB" id="3438983at2759"/>
<dbReference type="Pfam" id="PF20233">
    <property type="entry name" value="DUF6590"/>
    <property type="match status" value="1"/>
</dbReference>
<evidence type="ECO:0000313" key="3">
    <source>
        <dbReference type="EMBL" id="CAF9907462.1"/>
    </source>
</evidence>
<dbReference type="Proteomes" id="UP000664521">
    <property type="component" value="Unassembled WGS sequence"/>
</dbReference>
<protein>
    <recommendedName>
        <fullName evidence="2">DUF6590 domain-containing protein</fullName>
    </recommendedName>
</protein>
<dbReference type="InterPro" id="IPR046497">
    <property type="entry name" value="DUF6590"/>
</dbReference>
<accession>A0A8H3HYB0</accession>
<feature type="region of interest" description="Disordered" evidence="1">
    <location>
        <begin position="97"/>
        <end position="124"/>
    </location>
</feature>
<comment type="caution">
    <text evidence="3">The sequence shown here is derived from an EMBL/GenBank/DDBJ whole genome shotgun (WGS) entry which is preliminary data.</text>
</comment>
<evidence type="ECO:0000313" key="4">
    <source>
        <dbReference type="Proteomes" id="UP000664521"/>
    </source>
</evidence>
<organism evidence="3 4">
    <name type="scientific">Heterodermia speciosa</name>
    <dbReference type="NCBI Taxonomy" id="116794"/>
    <lineage>
        <taxon>Eukaryota</taxon>
        <taxon>Fungi</taxon>
        <taxon>Dikarya</taxon>
        <taxon>Ascomycota</taxon>
        <taxon>Pezizomycotina</taxon>
        <taxon>Lecanoromycetes</taxon>
        <taxon>OSLEUM clade</taxon>
        <taxon>Lecanoromycetidae</taxon>
        <taxon>Caliciales</taxon>
        <taxon>Physciaceae</taxon>
        <taxon>Heterodermia</taxon>
    </lineage>
</organism>